<keyword evidence="2" id="KW-0677">Repeat</keyword>
<comment type="caution">
    <text evidence="5">The sequence shown here is derived from an EMBL/GenBank/DDBJ whole genome shotgun (WGS) entry which is preliminary data.</text>
</comment>
<dbReference type="InterPro" id="IPR003591">
    <property type="entry name" value="Leu-rich_rpt_typical-subtyp"/>
</dbReference>
<keyword evidence="6" id="KW-1185">Reference proteome</keyword>
<dbReference type="InterPro" id="IPR005146">
    <property type="entry name" value="B3/B4_tRNA-bd"/>
</dbReference>
<evidence type="ECO:0000256" key="2">
    <source>
        <dbReference type="ARBA" id="ARBA00022737"/>
    </source>
</evidence>
<evidence type="ECO:0000256" key="1">
    <source>
        <dbReference type="ARBA" id="ARBA00022614"/>
    </source>
</evidence>
<name>A0ABR1BD36_POLSC</name>
<feature type="region of interest" description="Disordered" evidence="3">
    <location>
        <begin position="243"/>
        <end position="271"/>
    </location>
</feature>
<proteinExistence type="predicted"/>
<gene>
    <name evidence="5" type="ORF">RUM44_012396</name>
</gene>
<dbReference type="PROSITE" id="PS51450">
    <property type="entry name" value="LRR"/>
    <property type="match status" value="3"/>
</dbReference>
<dbReference type="Gene3D" id="3.80.10.10">
    <property type="entry name" value="Ribonuclease Inhibitor"/>
    <property type="match status" value="1"/>
</dbReference>
<dbReference type="Gene3D" id="3.50.40.10">
    <property type="entry name" value="Phenylalanyl-trna Synthetase, Chain B, domain 3"/>
    <property type="match status" value="1"/>
</dbReference>
<feature type="domain" description="B3/B4 tRNA-binding" evidence="4">
    <location>
        <begin position="301"/>
        <end position="479"/>
    </location>
</feature>
<dbReference type="SUPFAM" id="SSF52058">
    <property type="entry name" value="L domain-like"/>
    <property type="match status" value="1"/>
</dbReference>
<evidence type="ECO:0000313" key="5">
    <source>
        <dbReference type="EMBL" id="KAK6640699.1"/>
    </source>
</evidence>
<dbReference type="Proteomes" id="UP001359485">
    <property type="component" value="Unassembled WGS sequence"/>
</dbReference>
<dbReference type="PANTHER" id="PTHR10947">
    <property type="entry name" value="PHENYLALANYL-TRNA SYNTHETASE BETA CHAIN AND LEUCINE-RICH REPEAT-CONTAINING PROTEIN 47"/>
    <property type="match status" value="1"/>
</dbReference>
<evidence type="ECO:0000313" key="6">
    <source>
        <dbReference type="Proteomes" id="UP001359485"/>
    </source>
</evidence>
<evidence type="ECO:0000259" key="4">
    <source>
        <dbReference type="SMART" id="SM00873"/>
    </source>
</evidence>
<keyword evidence="1" id="KW-0433">Leucine-rich repeat</keyword>
<dbReference type="InterPro" id="IPR001611">
    <property type="entry name" value="Leu-rich_rpt"/>
</dbReference>
<evidence type="ECO:0000256" key="3">
    <source>
        <dbReference type="SAM" id="MobiDB-lite"/>
    </source>
</evidence>
<dbReference type="SMART" id="SM00873">
    <property type="entry name" value="B3_4"/>
    <property type="match status" value="1"/>
</dbReference>
<dbReference type="SMART" id="SM00364">
    <property type="entry name" value="LRR_BAC"/>
    <property type="match status" value="2"/>
</dbReference>
<dbReference type="InterPro" id="IPR020825">
    <property type="entry name" value="Phe-tRNA_synthase-like_B3/B4"/>
</dbReference>
<dbReference type="InterPro" id="IPR032675">
    <property type="entry name" value="LRR_dom_sf"/>
</dbReference>
<dbReference type="EMBL" id="JAWJWF010000001">
    <property type="protein sequence ID" value="KAK6640699.1"/>
    <property type="molecule type" value="Genomic_DNA"/>
</dbReference>
<dbReference type="InterPro" id="IPR045060">
    <property type="entry name" value="Phe-tRNA-ligase_IIc_bsu"/>
</dbReference>
<reference evidence="5 6" key="1">
    <citation type="submission" date="2023-09" db="EMBL/GenBank/DDBJ databases">
        <title>Genomes of two closely related lineages of the louse Polyplax serrata with different host specificities.</title>
        <authorList>
            <person name="Martinu J."/>
            <person name="Tarabai H."/>
            <person name="Stefka J."/>
            <person name="Hypsa V."/>
        </authorList>
    </citation>
    <scope>NUCLEOTIDE SEQUENCE [LARGE SCALE GENOMIC DNA]</scope>
    <source>
        <strain evidence="5">98ZLc_SE</strain>
    </source>
</reference>
<dbReference type="PANTHER" id="PTHR10947:SF3">
    <property type="entry name" value="LEUCINE-RICH REPEAT-CONTAINING PROTEIN 47"/>
    <property type="match status" value="1"/>
</dbReference>
<dbReference type="SMART" id="SM00369">
    <property type="entry name" value="LRR_TYP"/>
    <property type="match status" value="5"/>
</dbReference>
<dbReference type="SMART" id="SM00365">
    <property type="entry name" value="LRR_SD22"/>
    <property type="match status" value="4"/>
</dbReference>
<dbReference type="Pfam" id="PF13855">
    <property type="entry name" value="LRR_8"/>
    <property type="match status" value="2"/>
</dbReference>
<organism evidence="5 6">
    <name type="scientific">Polyplax serrata</name>
    <name type="common">Common mouse louse</name>
    <dbReference type="NCBI Taxonomy" id="468196"/>
    <lineage>
        <taxon>Eukaryota</taxon>
        <taxon>Metazoa</taxon>
        <taxon>Ecdysozoa</taxon>
        <taxon>Arthropoda</taxon>
        <taxon>Hexapoda</taxon>
        <taxon>Insecta</taxon>
        <taxon>Pterygota</taxon>
        <taxon>Neoptera</taxon>
        <taxon>Paraneoptera</taxon>
        <taxon>Psocodea</taxon>
        <taxon>Troctomorpha</taxon>
        <taxon>Phthiraptera</taxon>
        <taxon>Anoplura</taxon>
        <taxon>Polyplacidae</taxon>
        <taxon>Polyplax</taxon>
    </lineage>
</organism>
<accession>A0ABR1BD36</accession>
<sequence>MAAWAEVANAKKENRCELILSGSAVSQRLEKDGLTDELFLCKNLNFLCISETCLKEVSPKIKMLYNLTSLVLHSNNLTELCPEIQELTKLKFLNVSNNQIEEIPNGIGKLEALTTLNASSNKIQKMPDLSKNVMLSTVDFSHNLLTDMSNLCHSQLTHLAEVHLKGNKIQSVPSAIKELTALKMLDMSNNEISQVAGELGDISKLKDINLQSNPLADKKLAKIILQGKSKQVLDYVRVHCPKENSTSGGTKEKKGKAKGKGKQSQEEQETVDSNIPCKHKIVVLKSDDTCNVKKTKFVQEIRPHILACIVKNVSWDVDILKKFLQLQNKMHDGICDKRNFATIATHDLSLCKGRTFSYTALSPETLKITPLSRNKEFTGKELFTQLQIEAENLRKEKKRNTYFGIHKFLHLLEGKPLYPCMLNAENTIISFPPLTNSDLTKQLSVDTKEILVEVTSSGSQGHCKHVLDTLLKEMVQQGIGTVNENDCLTLTIEPVKIEEPEGALIAVYPSRVDLDFGAHDIQVVRN</sequence>
<protein>
    <recommendedName>
        <fullName evidence="4">B3/B4 tRNA-binding domain-containing protein</fullName>
    </recommendedName>
</protein>